<name>A0ABD1NWM5_9LAMI</name>
<evidence type="ECO:0000313" key="3">
    <source>
        <dbReference type="Proteomes" id="UP001604277"/>
    </source>
</evidence>
<proteinExistence type="predicted"/>
<dbReference type="AlphaFoldDB" id="A0ABD1NWM5"/>
<comment type="caution">
    <text evidence="2">The sequence shown here is derived from an EMBL/GenBank/DDBJ whole genome shotgun (WGS) entry which is preliminary data.</text>
</comment>
<organism evidence="2 3">
    <name type="scientific">Forsythia ovata</name>
    <dbReference type="NCBI Taxonomy" id="205694"/>
    <lineage>
        <taxon>Eukaryota</taxon>
        <taxon>Viridiplantae</taxon>
        <taxon>Streptophyta</taxon>
        <taxon>Embryophyta</taxon>
        <taxon>Tracheophyta</taxon>
        <taxon>Spermatophyta</taxon>
        <taxon>Magnoliopsida</taxon>
        <taxon>eudicotyledons</taxon>
        <taxon>Gunneridae</taxon>
        <taxon>Pentapetalae</taxon>
        <taxon>asterids</taxon>
        <taxon>lamiids</taxon>
        <taxon>Lamiales</taxon>
        <taxon>Oleaceae</taxon>
        <taxon>Forsythieae</taxon>
        <taxon>Forsythia</taxon>
    </lineage>
</organism>
<evidence type="ECO:0000313" key="2">
    <source>
        <dbReference type="EMBL" id="KAL2456005.1"/>
    </source>
</evidence>
<reference evidence="3" key="1">
    <citation type="submission" date="2024-07" db="EMBL/GenBank/DDBJ databases">
        <title>Two chromosome-level genome assemblies of Korean endemic species Abeliophyllum distichum and Forsythia ovata (Oleaceae).</title>
        <authorList>
            <person name="Jang H."/>
        </authorList>
    </citation>
    <scope>NUCLEOTIDE SEQUENCE [LARGE SCALE GENOMIC DNA]</scope>
</reference>
<feature type="region of interest" description="Disordered" evidence="1">
    <location>
        <begin position="84"/>
        <end position="112"/>
    </location>
</feature>
<evidence type="ECO:0000256" key="1">
    <source>
        <dbReference type="SAM" id="MobiDB-lite"/>
    </source>
</evidence>
<keyword evidence="3" id="KW-1185">Reference proteome</keyword>
<gene>
    <name evidence="2" type="ORF">Fot_57145</name>
</gene>
<sequence length="112" mass="12800">MAKCAFSNILLFSLDEDRDDIENTTLPPLIRRDIQNTDAKTNELIEELKTVGSENTKLSSKNKALRSKVESMVSVEVDLEAKLESTEEGRRQAEHRALESQSLRRMVENTHR</sequence>
<accession>A0ABD1NWM5</accession>
<dbReference type="EMBL" id="JBFOLJ010000086">
    <property type="protein sequence ID" value="KAL2456005.1"/>
    <property type="molecule type" value="Genomic_DNA"/>
</dbReference>
<dbReference type="Proteomes" id="UP001604277">
    <property type="component" value="Unassembled WGS sequence"/>
</dbReference>
<protein>
    <submittedName>
        <fullName evidence="2">Uncharacterized protein</fullName>
    </submittedName>
</protein>
<feature type="compositionally biased region" description="Basic and acidic residues" evidence="1">
    <location>
        <begin position="84"/>
        <end position="98"/>
    </location>
</feature>